<comment type="caution">
    <text evidence="2">The sequence shown here is derived from an EMBL/GenBank/DDBJ whole genome shotgun (WGS) entry which is preliminary data.</text>
</comment>
<dbReference type="STRING" id="1798531.A2392_02080"/>
<protein>
    <recommendedName>
        <fullName evidence="1">DUF5667 domain-containing protein</fullName>
    </recommendedName>
</protein>
<evidence type="ECO:0000313" key="2">
    <source>
        <dbReference type="EMBL" id="OGG85544.1"/>
    </source>
</evidence>
<name>A0A1F6FI60_9BACT</name>
<dbReference type="AlphaFoldDB" id="A0A1F6FI60"/>
<dbReference type="EMBL" id="MFMS01000006">
    <property type="protein sequence ID" value="OGG85544.1"/>
    <property type="molecule type" value="Genomic_DNA"/>
</dbReference>
<proteinExistence type="predicted"/>
<organism evidence="2 3">
    <name type="scientific">Candidatus Kaiserbacteria bacterium RIFOXYB1_FULL_46_14</name>
    <dbReference type="NCBI Taxonomy" id="1798531"/>
    <lineage>
        <taxon>Bacteria</taxon>
        <taxon>Candidatus Kaiseribacteriota</taxon>
    </lineage>
</organism>
<evidence type="ECO:0000259" key="1">
    <source>
        <dbReference type="Pfam" id="PF18915"/>
    </source>
</evidence>
<gene>
    <name evidence="2" type="ORF">A2392_02080</name>
</gene>
<dbReference type="Pfam" id="PF18915">
    <property type="entry name" value="DUF5667"/>
    <property type="match status" value="1"/>
</dbReference>
<dbReference type="Proteomes" id="UP000177395">
    <property type="component" value="Unassembled WGS sequence"/>
</dbReference>
<evidence type="ECO:0000313" key="3">
    <source>
        <dbReference type="Proteomes" id="UP000177395"/>
    </source>
</evidence>
<dbReference type="InterPro" id="IPR043725">
    <property type="entry name" value="DUF5667"/>
</dbReference>
<accession>A0A1F6FI60</accession>
<feature type="domain" description="DUF5667" evidence="1">
    <location>
        <begin position="90"/>
        <end position="173"/>
    </location>
</feature>
<sequence length="430" mass="47019">MKKFSEQFKKKADSIRLRSDEKHELRQRLLAYMEYHPLPESAGNLVRNRSRLGHTSLRLPASWNGWMIGRIAGASLVLSFVVVPALAEKALPGEILYPVKVRFNEEVRGALVSSPYEKIEWETERLERRLAEANLLADAGLLTPDAEAEVTRAIKQHSDAAKQSIADIRESDSEDAALAEIALSSALEVQSEVLVKREAAGTSPAASALATAVNEAKLGVNLGESDTISHQKLQARLETETTRAYEYFNSLNGVIGVEEKADVDRRLSDVKVKADAALALPEMDQATSSKLLIEALGSTRKIISFMTNLDVRKNVNIEDLVPATPTDDERRQALRLHLEEAETTISKVERGIGQLATTSSNYLELREGLDNYKELYNSASSSLATNDLTEAEQSATDALGLARGLLNNLIVLGIKIEAGADATGAIFKSR</sequence>
<reference evidence="2 3" key="1">
    <citation type="journal article" date="2016" name="Nat. Commun.">
        <title>Thousands of microbial genomes shed light on interconnected biogeochemical processes in an aquifer system.</title>
        <authorList>
            <person name="Anantharaman K."/>
            <person name="Brown C.T."/>
            <person name="Hug L.A."/>
            <person name="Sharon I."/>
            <person name="Castelle C.J."/>
            <person name="Probst A.J."/>
            <person name="Thomas B.C."/>
            <person name="Singh A."/>
            <person name="Wilkins M.J."/>
            <person name="Karaoz U."/>
            <person name="Brodie E.L."/>
            <person name="Williams K.H."/>
            <person name="Hubbard S.S."/>
            <person name="Banfield J.F."/>
        </authorList>
    </citation>
    <scope>NUCLEOTIDE SEQUENCE [LARGE SCALE GENOMIC DNA]</scope>
</reference>